<organism evidence="2 3">
    <name type="scientific">Stentor coeruleus</name>
    <dbReference type="NCBI Taxonomy" id="5963"/>
    <lineage>
        <taxon>Eukaryota</taxon>
        <taxon>Sar</taxon>
        <taxon>Alveolata</taxon>
        <taxon>Ciliophora</taxon>
        <taxon>Postciliodesmatophora</taxon>
        <taxon>Heterotrichea</taxon>
        <taxon>Heterotrichida</taxon>
        <taxon>Stentoridae</taxon>
        <taxon>Stentor</taxon>
    </lineage>
</organism>
<keyword evidence="3" id="KW-1185">Reference proteome</keyword>
<reference evidence="2 3" key="1">
    <citation type="submission" date="2016-11" db="EMBL/GenBank/DDBJ databases">
        <title>The macronuclear genome of Stentor coeruleus: a giant cell with tiny introns.</title>
        <authorList>
            <person name="Slabodnick M."/>
            <person name="Ruby J.G."/>
            <person name="Reiff S.B."/>
            <person name="Swart E.C."/>
            <person name="Gosai S."/>
            <person name="Prabakaran S."/>
            <person name="Witkowska E."/>
            <person name="Larue G.E."/>
            <person name="Fisher S."/>
            <person name="Freeman R.M."/>
            <person name="Gunawardena J."/>
            <person name="Chu W."/>
            <person name="Stover N.A."/>
            <person name="Gregory B.D."/>
            <person name="Nowacki M."/>
            <person name="Derisi J."/>
            <person name="Roy S.W."/>
            <person name="Marshall W.F."/>
            <person name="Sood P."/>
        </authorList>
    </citation>
    <scope>NUCLEOTIDE SEQUENCE [LARGE SCALE GENOMIC DNA]</scope>
    <source>
        <strain evidence="2">WM001</strain>
    </source>
</reference>
<protein>
    <submittedName>
        <fullName evidence="2">Uncharacterized protein</fullName>
    </submittedName>
</protein>
<gene>
    <name evidence="2" type="ORF">SteCoe_17315</name>
</gene>
<proteinExistence type="predicted"/>
<feature type="region of interest" description="Disordered" evidence="1">
    <location>
        <begin position="269"/>
        <end position="292"/>
    </location>
</feature>
<sequence>MLIDNYFNTHRTSLLEKVENPSKFSESCKLEKFETMSHSYSTHSLSAIRMSGKNSSPDSRPNSVCGSQSVTVLTSAFFDSEISNDYCIAIRNITTKTVQFWQRAPKDDNSQYLVNAFLLLLEQNITKVDLSSGMKSMKTIVWPTFDQFLSKPGFLIQVIRNLPKTIRAKSILENDAKKSLGLFSIVDIRKLGMYKSLYIFIKESLNYISKYYNLPMVFKKTRNSRTAVPRQILHRLCKKARTNSGQFDNLDHEARIEKTPNSARKILKNRSSSPLGHVLNDSPQGKTRGSPYKQKQNFDEVLKKSMNLAANADFGQNVKNKSMQGLKTQKFLVDSRVNKRIHEKFIKFLQGQIAIEEYEGNNKEKITQKLVEEFVKTLAGTEMSEGIASFIGYFVQTKEFDRFTKKLLPKSS</sequence>
<evidence type="ECO:0000256" key="1">
    <source>
        <dbReference type="SAM" id="MobiDB-lite"/>
    </source>
</evidence>
<evidence type="ECO:0000313" key="2">
    <source>
        <dbReference type="EMBL" id="OMJ82095.1"/>
    </source>
</evidence>
<evidence type="ECO:0000313" key="3">
    <source>
        <dbReference type="Proteomes" id="UP000187209"/>
    </source>
</evidence>
<accession>A0A1R2BZK7</accession>
<dbReference type="EMBL" id="MPUH01000354">
    <property type="protein sequence ID" value="OMJ82095.1"/>
    <property type="molecule type" value="Genomic_DNA"/>
</dbReference>
<dbReference type="AlphaFoldDB" id="A0A1R2BZK7"/>
<comment type="caution">
    <text evidence="2">The sequence shown here is derived from an EMBL/GenBank/DDBJ whole genome shotgun (WGS) entry which is preliminary data.</text>
</comment>
<name>A0A1R2BZK7_9CILI</name>
<dbReference type="Proteomes" id="UP000187209">
    <property type="component" value="Unassembled WGS sequence"/>
</dbReference>